<comment type="subcellular location">
    <subcellularLocation>
        <location evidence="2">Membrane</location>
    </subcellularLocation>
</comment>
<evidence type="ECO:0000256" key="5">
    <source>
        <dbReference type="ARBA" id="ARBA00022692"/>
    </source>
</evidence>
<evidence type="ECO:0000256" key="9">
    <source>
        <dbReference type="ARBA" id="ARBA00023004"/>
    </source>
</evidence>
<dbReference type="InterPro" id="IPR036396">
    <property type="entry name" value="Cyt_P450_sf"/>
</dbReference>
<keyword evidence="9 12" id="KW-0408">Iron</keyword>
<protein>
    <recommendedName>
        <fullName evidence="16">Cytochrome P450</fullName>
    </recommendedName>
</protein>
<dbReference type="PRINTS" id="PR00465">
    <property type="entry name" value="EP450IV"/>
</dbReference>
<sequence length="218" mass="24788">MRQWTDSCSDTTAPSLTLLFYFLARYPMHIEKIYEEIREVDRENAAALATLPHLTGTINEAMRLLPAVLTFSSRVTPPEGLMIDGTFIPGNTKICAPRYTIGRREKPPIVASFRNTEFEFQVETAYVYPHEFIPERWYSQPELIKDKRAFAPFGVGRTSCVGRHLALAQIRLVTAALVFHYRIKFASGENNGEAVERDMKDQLTAQPGACRLVFQSRL</sequence>
<dbReference type="GO" id="GO:0043386">
    <property type="term" value="P:mycotoxin biosynthetic process"/>
    <property type="evidence" value="ECO:0007669"/>
    <property type="project" value="UniProtKB-ARBA"/>
</dbReference>
<evidence type="ECO:0000256" key="13">
    <source>
        <dbReference type="RuleBase" id="RU000461"/>
    </source>
</evidence>
<evidence type="ECO:0000313" key="15">
    <source>
        <dbReference type="Proteomes" id="UP001154252"/>
    </source>
</evidence>
<gene>
    <name evidence="14" type="ORF">PEGY_LOCUS2342</name>
</gene>
<evidence type="ECO:0000256" key="3">
    <source>
        <dbReference type="ARBA" id="ARBA00010617"/>
    </source>
</evidence>
<comment type="caution">
    <text evidence="14">The sequence shown here is derived from an EMBL/GenBank/DDBJ whole genome shotgun (WGS) entry which is preliminary data.</text>
</comment>
<dbReference type="GO" id="GO:0004497">
    <property type="term" value="F:monooxygenase activity"/>
    <property type="evidence" value="ECO:0007669"/>
    <property type="project" value="UniProtKB-KW"/>
</dbReference>
<dbReference type="PANTHER" id="PTHR24305:SF112">
    <property type="entry name" value="L-ORNITHINE-N5-MONOOXYGENASE (EUROFUNG)"/>
    <property type="match status" value="1"/>
</dbReference>
<dbReference type="SUPFAM" id="SSF48264">
    <property type="entry name" value="Cytochrome P450"/>
    <property type="match status" value="1"/>
</dbReference>
<reference evidence="14" key="1">
    <citation type="submission" date="2021-07" db="EMBL/GenBank/DDBJ databases">
        <authorList>
            <person name="Branca A.L. A."/>
        </authorList>
    </citation>
    <scope>NUCLEOTIDE SEQUENCE</scope>
</reference>
<dbReference type="GO" id="GO:0016705">
    <property type="term" value="F:oxidoreductase activity, acting on paired donors, with incorporation or reduction of molecular oxygen"/>
    <property type="evidence" value="ECO:0007669"/>
    <property type="project" value="InterPro"/>
</dbReference>
<dbReference type="Gene3D" id="1.10.630.10">
    <property type="entry name" value="Cytochrome P450"/>
    <property type="match status" value="1"/>
</dbReference>
<keyword evidence="7" id="KW-1133">Transmembrane helix</keyword>
<evidence type="ECO:0000256" key="8">
    <source>
        <dbReference type="ARBA" id="ARBA00023002"/>
    </source>
</evidence>
<evidence type="ECO:0000256" key="12">
    <source>
        <dbReference type="PIRSR" id="PIRSR602403-1"/>
    </source>
</evidence>
<keyword evidence="4 12" id="KW-0349">Heme</keyword>
<comment type="similarity">
    <text evidence="3 13">Belongs to the cytochrome P450 family.</text>
</comment>
<keyword evidence="10 13" id="KW-0503">Monooxygenase</keyword>
<keyword evidence="6 12" id="KW-0479">Metal-binding</keyword>
<dbReference type="InterPro" id="IPR001128">
    <property type="entry name" value="Cyt_P450"/>
</dbReference>
<dbReference type="Proteomes" id="UP001154252">
    <property type="component" value="Unassembled WGS sequence"/>
</dbReference>
<comment type="cofactor">
    <cofactor evidence="1 12">
        <name>heme</name>
        <dbReference type="ChEBI" id="CHEBI:30413"/>
    </cofactor>
</comment>
<dbReference type="OrthoDB" id="6692864at2759"/>
<evidence type="ECO:0000256" key="11">
    <source>
        <dbReference type="ARBA" id="ARBA00023136"/>
    </source>
</evidence>
<keyword evidence="8 13" id="KW-0560">Oxidoreductase</keyword>
<dbReference type="InterPro" id="IPR050121">
    <property type="entry name" value="Cytochrome_P450_monoxygenase"/>
</dbReference>
<dbReference type="Pfam" id="PF00067">
    <property type="entry name" value="p450"/>
    <property type="match status" value="2"/>
</dbReference>
<evidence type="ECO:0000256" key="6">
    <source>
        <dbReference type="ARBA" id="ARBA00022723"/>
    </source>
</evidence>
<name>A0A9W4K6G3_9EURO</name>
<dbReference type="PRINTS" id="PR00385">
    <property type="entry name" value="P450"/>
</dbReference>
<dbReference type="GO" id="GO:0016020">
    <property type="term" value="C:membrane"/>
    <property type="evidence" value="ECO:0007669"/>
    <property type="project" value="UniProtKB-SubCell"/>
</dbReference>
<feature type="binding site" description="axial binding residue" evidence="12">
    <location>
        <position position="160"/>
    </location>
    <ligand>
        <name>heme</name>
        <dbReference type="ChEBI" id="CHEBI:30413"/>
    </ligand>
    <ligandPart>
        <name>Fe</name>
        <dbReference type="ChEBI" id="CHEBI:18248"/>
    </ligandPart>
</feature>
<dbReference type="InterPro" id="IPR002403">
    <property type="entry name" value="Cyt_P450_E_grp-IV"/>
</dbReference>
<evidence type="ECO:0000256" key="4">
    <source>
        <dbReference type="ARBA" id="ARBA00022617"/>
    </source>
</evidence>
<dbReference type="PROSITE" id="PS00086">
    <property type="entry name" value="CYTOCHROME_P450"/>
    <property type="match status" value="1"/>
</dbReference>
<evidence type="ECO:0000256" key="10">
    <source>
        <dbReference type="ARBA" id="ARBA00023033"/>
    </source>
</evidence>
<evidence type="ECO:0000256" key="7">
    <source>
        <dbReference type="ARBA" id="ARBA00022989"/>
    </source>
</evidence>
<evidence type="ECO:0000256" key="1">
    <source>
        <dbReference type="ARBA" id="ARBA00001971"/>
    </source>
</evidence>
<dbReference type="GO" id="GO:0005506">
    <property type="term" value="F:iron ion binding"/>
    <property type="evidence" value="ECO:0007669"/>
    <property type="project" value="InterPro"/>
</dbReference>
<organism evidence="14 15">
    <name type="scientific">Penicillium egyptiacum</name>
    <dbReference type="NCBI Taxonomy" id="1303716"/>
    <lineage>
        <taxon>Eukaryota</taxon>
        <taxon>Fungi</taxon>
        <taxon>Dikarya</taxon>
        <taxon>Ascomycota</taxon>
        <taxon>Pezizomycotina</taxon>
        <taxon>Eurotiomycetes</taxon>
        <taxon>Eurotiomycetidae</taxon>
        <taxon>Eurotiales</taxon>
        <taxon>Aspergillaceae</taxon>
        <taxon>Penicillium</taxon>
    </lineage>
</organism>
<dbReference type="EMBL" id="CAJVRC010000843">
    <property type="protein sequence ID" value="CAG8890507.1"/>
    <property type="molecule type" value="Genomic_DNA"/>
</dbReference>
<evidence type="ECO:0000256" key="2">
    <source>
        <dbReference type="ARBA" id="ARBA00004370"/>
    </source>
</evidence>
<keyword evidence="11" id="KW-0472">Membrane</keyword>
<dbReference type="GO" id="GO:0020037">
    <property type="term" value="F:heme binding"/>
    <property type="evidence" value="ECO:0007669"/>
    <property type="project" value="InterPro"/>
</dbReference>
<evidence type="ECO:0000313" key="14">
    <source>
        <dbReference type="EMBL" id="CAG8890507.1"/>
    </source>
</evidence>
<dbReference type="PANTHER" id="PTHR24305">
    <property type="entry name" value="CYTOCHROME P450"/>
    <property type="match status" value="1"/>
</dbReference>
<evidence type="ECO:0008006" key="16">
    <source>
        <dbReference type="Google" id="ProtNLM"/>
    </source>
</evidence>
<dbReference type="InterPro" id="IPR017972">
    <property type="entry name" value="Cyt_P450_CS"/>
</dbReference>
<proteinExistence type="inferred from homology"/>
<dbReference type="AlphaFoldDB" id="A0A9W4K6G3"/>
<accession>A0A9W4K6G3</accession>
<keyword evidence="15" id="KW-1185">Reference proteome</keyword>
<keyword evidence="5" id="KW-0812">Transmembrane</keyword>